<dbReference type="AlphaFoldDB" id="A0A8J5JYZ6"/>
<evidence type="ECO:0000313" key="1">
    <source>
        <dbReference type="EMBL" id="KAG7165116.1"/>
    </source>
</evidence>
<reference evidence="1" key="1">
    <citation type="journal article" date="2021" name="Sci. Adv.">
        <title>The American lobster genome reveals insights on longevity, neural, and immune adaptations.</title>
        <authorList>
            <person name="Polinski J.M."/>
            <person name="Zimin A.V."/>
            <person name="Clark K.F."/>
            <person name="Kohn A.B."/>
            <person name="Sadowski N."/>
            <person name="Timp W."/>
            <person name="Ptitsyn A."/>
            <person name="Khanna P."/>
            <person name="Romanova D.Y."/>
            <person name="Williams P."/>
            <person name="Greenwood S.J."/>
            <person name="Moroz L.L."/>
            <person name="Walt D.R."/>
            <person name="Bodnar A.G."/>
        </authorList>
    </citation>
    <scope>NUCLEOTIDE SEQUENCE</scope>
    <source>
        <strain evidence="1">GMGI-L3</strain>
    </source>
</reference>
<accession>A0A8J5JYZ6</accession>
<dbReference type="EMBL" id="JAHLQT010024847">
    <property type="protein sequence ID" value="KAG7165116.1"/>
    <property type="molecule type" value="Genomic_DNA"/>
</dbReference>
<gene>
    <name evidence="1" type="ORF">Hamer_G004900</name>
</gene>
<protein>
    <submittedName>
        <fullName evidence="1">Uncharacterized protein</fullName>
    </submittedName>
</protein>
<name>A0A8J5JYZ6_HOMAM</name>
<dbReference type="Proteomes" id="UP000747542">
    <property type="component" value="Unassembled WGS sequence"/>
</dbReference>
<proteinExistence type="predicted"/>
<comment type="caution">
    <text evidence="1">The sequence shown here is derived from an EMBL/GenBank/DDBJ whole genome shotgun (WGS) entry which is preliminary data.</text>
</comment>
<evidence type="ECO:0000313" key="2">
    <source>
        <dbReference type="Proteomes" id="UP000747542"/>
    </source>
</evidence>
<sequence>MSRRVTARDDIAAVIALYKANHELRGISAQTGVGLRVVQKLVKRYHELGEDVLPAPLPKSVSLVGSRVTRGGGGLSKGSYRDMQMMRGAAKVGSGTYNAQSVESTCFRSAQTPPDDVFWDRPTSHGLLVCLVTSPRCYPGKADSSGQGYGIFITILGTRVTGLNHVAN</sequence>
<keyword evidence="2" id="KW-1185">Reference proteome</keyword>
<organism evidence="1 2">
    <name type="scientific">Homarus americanus</name>
    <name type="common">American lobster</name>
    <dbReference type="NCBI Taxonomy" id="6706"/>
    <lineage>
        <taxon>Eukaryota</taxon>
        <taxon>Metazoa</taxon>
        <taxon>Ecdysozoa</taxon>
        <taxon>Arthropoda</taxon>
        <taxon>Crustacea</taxon>
        <taxon>Multicrustacea</taxon>
        <taxon>Malacostraca</taxon>
        <taxon>Eumalacostraca</taxon>
        <taxon>Eucarida</taxon>
        <taxon>Decapoda</taxon>
        <taxon>Pleocyemata</taxon>
        <taxon>Astacidea</taxon>
        <taxon>Nephropoidea</taxon>
        <taxon>Nephropidae</taxon>
        <taxon>Homarus</taxon>
    </lineage>
</organism>